<dbReference type="Proteomes" id="UP000013827">
    <property type="component" value="Unassembled WGS sequence"/>
</dbReference>
<dbReference type="PANTHER" id="PTHR31934">
    <property type="entry name" value="ALPHA/BETA-HYDROLASES SUPERFAMILY PROTEIN"/>
    <property type="match status" value="1"/>
</dbReference>
<comment type="subcellular location">
    <subcellularLocation>
        <location evidence="1">Endoplasmic reticulum membrane</location>
    </subcellularLocation>
</comment>
<keyword evidence="1" id="KW-0378">Hydrolase</keyword>
<keyword evidence="1" id="KW-0812">Transmembrane</keyword>
<feature type="region of interest" description="Disordered" evidence="2">
    <location>
        <begin position="1"/>
        <end position="27"/>
    </location>
</feature>
<dbReference type="HOGENOM" id="CLU_507578_0_0_1"/>
<comment type="function">
    <text evidence="1">Involved in inositol deacylation of GPI-anchored proteins which plays important roles in the quality control and ER-associated degradation of GPI-anchored proteins.</text>
</comment>
<feature type="compositionally biased region" description="Low complexity" evidence="2">
    <location>
        <begin position="115"/>
        <end position="137"/>
    </location>
</feature>
<comment type="caution">
    <text evidence="1">Lacks conserved residue(s) required for the propagation of feature annotation.</text>
</comment>
<accession>A0A0D3HZ69</accession>
<dbReference type="PANTHER" id="PTHR31934:SF5">
    <property type="entry name" value="OS05G0557900 PROTEIN"/>
    <property type="match status" value="1"/>
</dbReference>
<keyword evidence="1" id="KW-1133">Transmembrane helix</keyword>
<feature type="region of interest" description="Disordered" evidence="2">
    <location>
        <begin position="115"/>
        <end position="158"/>
    </location>
</feature>
<protein>
    <recommendedName>
        <fullName evidence="1">GPI inositol-deacylase</fullName>
        <ecNumber evidence="1">3.1.-.-</ecNumber>
    </recommendedName>
</protein>
<dbReference type="EC" id="3.1.-.-" evidence="1"/>
<evidence type="ECO:0000313" key="5">
    <source>
        <dbReference type="Proteomes" id="UP000013827"/>
    </source>
</evidence>
<feature type="compositionally biased region" description="Pro residues" evidence="2">
    <location>
        <begin position="8"/>
        <end position="22"/>
    </location>
</feature>
<reference evidence="4" key="2">
    <citation type="submission" date="2024-10" db="UniProtKB">
        <authorList>
            <consortium name="EnsemblProtists"/>
        </authorList>
    </citation>
    <scope>IDENTIFICATION</scope>
</reference>
<keyword evidence="1" id="KW-0813">Transport</keyword>
<name>A0A0D3HZ69_EMIH1</name>
<keyword evidence="1" id="KW-0256">Endoplasmic reticulum</keyword>
<dbReference type="SUPFAM" id="SSF53474">
    <property type="entry name" value="alpha/beta-Hydrolases"/>
    <property type="match status" value="1"/>
</dbReference>
<dbReference type="KEGG" id="ehx:EMIHUDRAFT_250610"/>
<dbReference type="PaxDb" id="2903-EOD04304"/>
<keyword evidence="1" id="KW-0653">Protein transport</keyword>
<keyword evidence="5" id="KW-1185">Reference proteome</keyword>
<reference evidence="5" key="1">
    <citation type="journal article" date="2013" name="Nature">
        <title>Pan genome of the phytoplankton Emiliania underpins its global distribution.</title>
        <authorList>
            <person name="Read B.A."/>
            <person name="Kegel J."/>
            <person name="Klute M.J."/>
            <person name="Kuo A."/>
            <person name="Lefebvre S.C."/>
            <person name="Maumus F."/>
            <person name="Mayer C."/>
            <person name="Miller J."/>
            <person name="Monier A."/>
            <person name="Salamov A."/>
            <person name="Young J."/>
            <person name="Aguilar M."/>
            <person name="Claverie J.M."/>
            <person name="Frickenhaus S."/>
            <person name="Gonzalez K."/>
            <person name="Herman E.K."/>
            <person name="Lin Y.C."/>
            <person name="Napier J."/>
            <person name="Ogata H."/>
            <person name="Sarno A.F."/>
            <person name="Shmutz J."/>
            <person name="Schroeder D."/>
            <person name="de Vargas C."/>
            <person name="Verret F."/>
            <person name="von Dassow P."/>
            <person name="Valentin K."/>
            <person name="Van de Peer Y."/>
            <person name="Wheeler G."/>
            <person name="Dacks J.B."/>
            <person name="Delwiche C.F."/>
            <person name="Dyhrman S.T."/>
            <person name="Glockner G."/>
            <person name="John U."/>
            <person name="Richards T."/>
            <person name="Worden A.Z."/>
            <person name="Zhang X."/>
            <person name="Grigoriev I.V."/>
            <person name="Allen A.E."/>
            <person name="Bidle K."/>
            <person name="Borodovsky M."/>
            <person name="Bowler C."/>
            <person name="Brownlee C."/>
            <person name="Cock J.M."/>
            <person name="Elias M."/>
            <person name="Gladyshev V.N."/>
            <person name="Groth M."/>
            <person name="Guda C."/>
            <person name="Hadaegh A."/>
            <person name="Iglesias-Rodriguez M.D."/>
            <person name="Jenkins J."/>
            <person name="Jones B.M."/>
            <person name="Lawson T."/>
            <person name="Leese F."/>
            <person name="Lindquist E."/>
            <person name="Lobanov A."/>
            <person name="Lomsadze A."/>
            <person name="Malik S.B."/>
            <person name="Marsh M.E."/>
            <person name="Mackinder L."/>
            <person name="Mock T."/>
            <person name="Mueller-Roeber B."/>
            <person name="Pagarete A."/>
            <person name="Parker M."/>
            <person name="Probert I."/>
            <person name="Quesneville H."/>
            <person name="Raines C."/>
            <person name="Rensing S.A."/>
            <person name="Riano-Pachon D.M."/>
            <person name="Richier S."/>
            <person name="Rokitta S."/>
            <person name="Shiraiwa Y."/>
            <person name="Soanes D.M."/>
            <person name="van der Giezen M."/>
            <person name="Wahlund T.M."/>
            <person name="Williams B."/>
            <person name="Wilson W."/>
            <person name="Wolfe G."/>
            <person name="Wurch L.L."/>
        </authorList>
    </citation>
    <scope>NUCLEOTIDE SEQUENCE</scope>
</reference>
<sequence length="537" mass="57520">MNGQRPAPLHPPAATPSPPSPAVQPSRIRSPTLRLRRAATTLGRLKDAAQPIAAATRSALMEPGITLALFGAALALIPPFIVLLAPFMLLLLPLLLPLGTTLSAIGLLRAATVASLSPPRRPPSGASSSAATLSPSSVMDTPRGSTTPGDPDGGSLSRLGEVTAQRGEALVMQVAGALKASVHRATNEVKSELDIQLAALQEELQSWVGANSNLRPHAEGQIGWLARTQAADVAKELDCTVDFRELYGSLPPVNEPLTIEAIETLLPLPTPDANCSWRALRYLIVPGLLTKWYPMYMAQLCSDFKRLGLRFVFSAIDTDQSVRENAGRLRHEVLELAATAEGEGRVVLLCHSKGGCDATAALTLFPELLPCIAAVVTMQSPHSGSAVAHDLAHTEVQRSIAMSALEKLLRGSKHAVLDLSYENRRAFLDQHPYPSGAVPTICFASCEKPPRSRRGEKRPSSLLKPTIDYLALRYGEWSDGCVCQVDATLPGCRAVFLDDIDHFGPAWRSWPATDSYDPARLWLTAVSLAVTANPNRS</sequence>
<dbReference type="InterPro" id="IPR029058">
    <property type="entry name" value="AB_hydrolase_fold"/>
</dbReference>
<proteinExistence type="inferred from homology"/>
<dbReference type="Pfam" id="PF07819">
    <property type="entry name" value="PGAP1"/>
    <property type="match status" value="1"/>
</dbReference>
<dbReference type="GO" id="GO:0005789">
    <property type="term" value="C:endoplasmic reticulum membrane"/>
    <property type="evidence" value="ECO:0007669"/>
    <property type="project" value="UniProtKB-SubCell"/>
</dbReference>
<dbReference type="AlphaFoldDB" id="A0A0D3HZ69"/>
<dbReference type="EnsemblProtists" id="EOD04304">
    <property type="protein sequence ID" value="EOD04304"/>
    <property type="gene ID" value="EMIHUDRAFT_250610"/>
</dbReference>
<comment type="similarity">
    <text evidence="1">Belongs to the GPI inositol-deacylase family.</text>
</comment>
<evidence type="ECO:0000313" key="4">
    <source>
        <dbReference type="EnsemblProtists" id="EOD04304"/>
    </source>
</evidence>
<dbReference type="RefSeq" id="XP_005756733.1">
    <property type="nucleotide sequence ID" value="XM_005756676.1"/>
</dbReference>
<dbReference type="GO" id="GO:0016788">
    <property type="term" value="F:hydrolase activity, acting on ester bonds"/>
    <property type="evidence" value="ECO:0007669"/>
    <property type="project" value="InterPro"/>
</dbReference>
<keyword evidence="1" id="KW-0472">Membrane</keyword>
<dbReference type="GeneID" id="17250453"/>
<dbReference type="Gene3D" id="3.40.50.1820">
    <property type="entry name" value="alpha/beta hydrolase"/>
    <property type="match status" value="1"/>
</dbReference>
<evidence type="ECO:0000256" key="1">
    <source>
        <dbReference type="RuleBase" id="RU365011"/>
    </source>
</evidence>
<evidence type="ECO:0000259" key="3">
    <source>
        <dbReference type="Pfam" id="PF07819"/>
    </source>
</evidence>
<organism evidence="4 5">
    <name type="scientific">Emiliania huxleyi (strain CCMP1516)</name>
    <dbReference type="NCBI Taxonomy" id="280463"/>
    <lineage>
        <taxon>Eukaryota</taxon>
        <taxon>Haptista</taxon>
        <taxon>Haptophyta</taxon>
        <taxon>Prymnesiophyceae</taxon>
        <taxon>Isochrysidales</taxon>
        <taxon>Noelaerhabdaceae</taxon>
        <taxon>Emiliania</taxon>
    </lineage>
</organism>
<evidence type="ECO:0000256" key="2">
    <source>
        <dbReference type="SAM" id="MobiDB-lite"/>
    </source>
</evidence>
<feature type="domain" description="GPI inositol-deacylase PGAP1-like alpha/beta" evidence="3">
    <location>
        <begin position="334"/>
        <end position="402"/>
    </location>
</feature>
<dbReference type="eggNOG" id="ENOG502QRTI">
    <property type="taxonomic scope" value="Eukaryota"/>
</dbReference>
<dbReference type="InterPro" id="IPR012908">
    <property type="entry name" value="PGAP1-ab_dom-like"/>
</dbReference>
<dbReference type="GO" id="GO:0015031">
    <property type="term" value="P:protein transport"/>
    <property type="evidence" value="ECO:0007669"/>
    <property type="project" value="UniProtKB-KW"/>
</dbReference>
<feature type="transmembrane region" description="Helical" evidence="1">
    <location>
        <begin position="67"/>
        <end position="89"/>
    </location>
</feature>